<dbReference type="InterPro" id="IPR012899">
    <property type="entry name" value="LTXXQ"/>
</dbReference>
<evidence type="ECO:0000313" key="1">
    <source>
        <dbReference type="EMBL" id="KYG62152.1"/>
    </source>
</evidence>
<dbReference type="GO" id="GO:0042597">
    <property type="term" value="C:periplasmic space"/>
    <property type="evidence" value="ECO:0007669"/>
    <property type="project" value="InterPro"/>
</dbReference>
<name>A0A150WGM3_BDEBC</name>
<reference evidence="1 2" key="1">
    <citation type="submission" date="2016-03" db="EMBL/GenBank/DDBJ databases">
        <authorList>
            <person name="Ploux O."/>
        </authorList>
    </citation>
    <scope>NUCLEOTIDE SEQUENCE [LARGE SCALE GENOMIC DNA]</scope>
    <source>
        <strain evidence="1 2">BER2</strain>
    </source>
</reference>
<accession>A0A150WGM3</accession>
<dbReference type="Gene3D" id="1.20.120.1490">
    <property type="match status" value="1"/>
</dbReference>
<dbReference type="OrthoDB" id="6196208at2"/>
<comment type="caution">
    <text evidence="1">The sequence shown here is derived from an EMBL/GenBank/DDBJ whole genome shotgun (WGS) entry which is preliminary data.</text>
</comment>
<protein>
    <recommendedName>
        <fullName evidence="3">Lipoprotein</fullName>
    </recommendedName>
</protein>
<dbReference type="AlphaFoldDB" id="A0A150WGM3"/>
<dbReference type="EMBL" id="LUKF01000016">
    <property type="protein sequence ID" value="KYG62152.1"/>
    <property type="molecule type" value="Genomic_DNA"/>
</dbReference>
<dbReference type="RefSeq" id="WP_063244260.1">
    <property type="nucleotide sequence ID" value="NZ_CP168967.1"/>
</dbReference>
<proteinExistence type="predicted"/>
<dbReference type="Pfam" id="PF07813">
    <property type="entry name" value="LTXXQ"/>
    <property type="match status" value="1"/>
</dbReference>
<sequence length="145" mass="16755">MKIVDKRKWPRVLGVVLAVAGVGLMTGCHRSPEERINAVSEKIADKFDFNEQQKALLNDIAADVKKDFAEEKAVRQSLYGDFKTMLLSEELDKAKIKEVIKQRQARMDARTDKYIDKVSALHKSLTPEQKKELVEKIEKFHKKWE</sequence>
<dbReference type="Proteomes" id="UP000075391">
    <property type="component" value="Unassembled WGS sequence"/>
</dbReference>
<evidence type="ECO:0008006" key="3">
    <source>
        <dbReference type="Google" id="ProtNLM"/>
    </source>
</evidence>
<evidence type="ECO:0000313" key="2">
    <source>
        <dbReference type="Proteomes" id="UP000075391"/>
    </source>
</evidence>
<gene>
    <name evidence="1" type="ORF">AZI85_08115</name>
</gene>
<dbReference type="PROSITE" id="PS51257">
    <property type="entry name" value="PROKAR_LIPOPROTEIN"/>
    <property type="match status" value="1"/>
</dbReference>
<organism evidence="1 2">
    <name type="scientific">Bdellovibrio bacteriovorus</name>
    <dbReference type="NCBI Taxonomy" id="959"/>
    <lineage>
        <taxon>Bacteria</taxon>
        <taxon>Pseudomonadati</taxon>
        <taxon>Bdellovibrionota</taxon>
        <taxon>Bdellovibrionia</taxon>
        <taxon>Bdellovibrionales</taxon>
        <taxon>Pseudobdellovibrionaceae</taxon>
        <taxon>Bdellovibrio</taxon>
    </lineage>
</organism>